<reference evidence="1 2" key="1">
    <citation type="journal article" date="2022" name="Plant J.">
        <title>Chromosome-level genome of Camellia lanceoleosa provides a valuable resource for understanding genome evolution and self-incompatibility.</title>
        <authorList>
            <person name="Gong W."/>
            <person name="Xiao S."/>
            <person name="Wang L."/>
            <person name="Liao Z."/>
            <person name="Chang Y."/>
            <person name="Mo W."/>
            <person name="Hu G."/>
            <person name="Li W."/>
            <person name="Zhao G."/>
            <person name="Zhu H."/>
            <person name="Hu X."/>
            <person name="Ji K."/>
            <person name="Xiang X."/>
            <person name="Song Q."/>
            <person name="Yuan D."/>
            <person name="Jin S."/>
            <person name="Zhang L."/>
        </authorList>
    </citation>
    <scope>NUCLEOTIDE SEQUENCE [LARGE SCALE GENOMIC DNA]</scope>
    <source>
        <strain evidence="1">SQ_2022a</strain>
    </source>
</reference>
<comment type="caution">
    <text evidence="1">The sequence shown here is derived from an EMBL/GenBank/DDBJ whole genome shotgun (WGS) entry which is preliminary data.</text>
</comment>
<dbReference type="Proteomes" id="UP001060215">
    <property type="component" value="Chromosome 14"/>
</dbReference>
<name>A0ACC0FIS2_9ERIC</name>
<keyword evidence="2" id="KW-1185">Reference proteome</keyword>
<sequence>MPLSTNSQAQRNSLEKIYGFFMDIFCGFVIDILVYQMQSNLVLEAFGNAKTVRNNNSSRALVNLLSFNLISMEKFQEQPLELTFLRDLVFAKFQTQNATIIAFTFFVQHHQRCENDRLPSINWVLGLAKASSKTWGEWTCD</sequence>
<proteinExistence type="predicted"/>
<evidence type="ECO:0000313" key="2">
    <source>
        <dbReference type="Proteomes" id="UP001060215"/>
    </source>
</evidence>
<dbReference type="EMBL" id="CM045771">
    <property type="protein sequence ID" value="KAI7988439.1"/>
    <property type="molecule type" value="Genomic_DNA"/>
</dbReference>
<gene>
    <name evidence="1" type="ORF">LOK49_LG13G01313</name>
</gene>
<organism evidence="1 2">
    <name type="scientific">Camellia lanceoleosa</name>
    <dbReference type="NCBI Taxonomy" id="1840588"/>
    <lineage>
        <taxon>Eukaryota</taxon>
        <taxon>Viridiplantae</taxon>
        <taxon>Streptophyta</taxon>
        <taxon>Embryophyta</taxon>
        <taxon>Tracheophyta</taxon>
        <taxon>Spermatophyta</taxon>
        <taxon>Magnoliopsida</taxon>
        <taxon>eudicotyledons</taxon>
        <taxon>Gunneridae</taxon>
        <taxon>Pentapetalae</taxon>
        <taxon>asterids</taxon>
        <taxon>Ericales</taxon>
        <taxon>Theaceae</taxon>
        <taxon>Camellia</taxon>
    </lineage>
</organism>
<evidence type="ECO:0000313" key="1">
    <source>
        <dbReference type="EMBL" id="KAI7988439.1"/>
    </source>
</evidence>
<protein>
    <submittedName>
        <fullName evidence="1">Uncharacterized protein</fullName>
    </submittedName>
</protein>
<accession>A0ACC0FIS2</accession>